<evidence type="ECO:0000256" key="1">
    <source>
        <dbReference type="SAM" id="MobiDB-lite"/>
    </source>
</evidence>
<organism evidence="2 3">
    <name type="scientific">Eumeta variegata</name>
    <name type="common">Bagworm moth</name>
    <name type="synonym">Eumeta japonica</name>
    <dbReference type="NCBI Taxonomy" id="151549"/>
    <lineage>
        <taxon>Eukaryota</taxon>
        <taxon>Metazoa</taxon>
        <taxon>Ecdysozoa</taxon>
        <taxon>Arthropoda</taxon>
        <taxon>Hexapoda</taxon>
        <taxon>Insecta</taxon>
        <taxon>Pterygota</taxon>
        <taxon>Neoptera</taxon>
        <taxon>Endopterygota</taxon>
        <taxon>Lepidoptera</taxon>
        <taxon>Glossata</taxon>
        <taxon>Ditrysia</taxon>
        <taxon>Tineoidea</taxon>
        <taxon>Psychidae</taxon>
        <taxon>Oiketicinae</taxon>
        <taxon>Eumeta</taxon>
    </lineage>
</organism>
<dbReference type="AlphaFoldDB" id="A0A4C1U1S3"/>
<sequence>MTDKFSISFETNHWFRTSRSSLIRLSRPLSLSVGDDDQRNYSAGTEIEPGVERLWEGATPRPVEWERCDGTSKPSTCNGISREGRVDGAVTSKLKIPALRAGR</sequence>
<evidence type="ECO:0000313" key="2">
    <source>
        <dbReference type="EMBL" id="GBP20262.1"/>
    </source>
</evidence>
<comment type="caution">
    <text evidence="2">The sequence shown here is derived from an EMBL/GenBank/DDBJ whole genome shotgun (WGS) entry which is preliminary data.</text>
</comment>
<feature type="region of interest" description="Disordered" evidence="1">
    <location>
        <begin position="64"/>
        <end position="83"/>
    </location>
</feature>
<name>A0A4C1U1S3_EUMVA</name>
<dbReference type="Proteomes" id="UP000299102">
    <property type="component" value="Unassembled WGS sequence"/>
</dbReference>
<protein>
    <submittedName>
        <fullName evidence="2">Uncharacterized protein</fullName>
    </submittedName>
</protein>
<dbReference type="EMBL" id="BGZK01000116">
    <property type="protein sequence ID" value="GBP20262.1"/>
    <property type="molecule type" value="Genomic_DNA"/>
</dbReference>
<gene>
    <name evidence="2" type="ORF">EVAR_82135_1</name>
</gene>
<keyword evidence="3" id="KW-1185">Reference proteome</keyword>
<reference evidence="2 3" key="1">
    <citation type="journal article" date="2019" name="Commun. Biol.">
        <title>The bagworm genome reveals a unique fibroin gene that provides high tensile strength.</title>
        <authorList>
            <person name="Kono N."/>
            <person name="Nakamura H."/>
            <person name="Ohtoshi R."/>
            <person name="Tomita M."/>
            <person name="Numata K."/>
            <person name="Arakawa K."/>
        </authorList>
    </citation>
    <scope>NUCLEOTIDE SEQUENCE [LARGE SCALE GENOMIC DNA]</scope>
</reference>
<proteinExistence type="predicted"/>
<accession>A0A4C1U1S3</accession>
<evidence type="ECO:0000313" key="3">
    <source>
        <dbReference type="Proteomes" id="UP000299102"/>
    </source>
</evidence>